<dbReference type="AlphaFoldDB" id="A0AA39ZK81"/>
<dbReference type="EMBL" id="JAULSY010000012">
    <property type="protein sequence ID" value="KAK0672526.1"/>
    <property type="molecule type" value="Genomic_DNA"/>
</dbReference>
<name>A0AA39ZK81_9PEZI</name>
<dbReference type="Proteomes" id="UP001174997">
    <property type="component" value="Unassembled WGS sequence"/>
</dbReference>
<accession>A0AA39ZK81</accession>
<feature type="region of interest" description="Disordered" evidence="1">
    <location>
        <begin position="147"/>
        <end position="166"/>
    </location>
</feature>
<evidence type="ECO:0000313" key="3">
    <source>
        <dbReference type="Proteomes" id="UP001174997"/>
    </source>
</evidence>
<evidence type="ECO:0000313" key="2">
    <source>
        <dbReference type="EMBL" id="KAK0672526.1"/>
    </source>
</evidence>
<gene>
    <name evidence="2" type="ORF">QBC41DRAFT_299467</name>
</gene>
<feature type="compositionally biased region" description="Polar residues" evidence="1">
    <location>
        <begin position="148"/>
        <end position="160"/>
    </location>
</feature>
<evidence type="ECO:0000256" key="1">
    <source>
        <dbReference type="SAM" id="MobiDB-lite"/>
    </source>
</evidence>
<keyword evidence="3" id="KW-1185">Reference proteome</keyword>
<proteinExistence type="predicted"/>
<comment type="caution">
    <text evidence="2">The sequence shown here is derived from an EMBL/GenBank/DDBJ whole genome shotgun (WGS) entry which is preliminary data.</text>
</comment>
<organism evidence="2 3">
    <name type="scientific">Cercophora samala</name>
    <dbReference type="NCBI Taxonomy" id="330535"/>
    <lineage>
        <taxon>Eukaryota</taxon>
        <taxon>Fungi</taxon>
        <taxon>Dikarya</taxon>
        <taxon>Ascomycota</taxon>
        <taxon>Pezizomycotina</taxon>
        <taxon>Sordariomycetes</taxon>
        <taxon>Sordariomycetidae</taxon>
        <taxon>Sordariales</taxon>
        <taxon>Lasiosphaeriaceae</taxon>
        <taxon>Cercophora</taxon>
    </lineage>
</organism>
<protein>
    <submittedName>
        <fullName evidence="2">Uncharacterized protein</fullName>
    </submittedName>
</protein>
<sequence>MPASPASQAIDSTRELLIQFCRQLREFINSGGRLSTLDRGPPDPPGTTPTQSLEAILTRVEGGLVELLQLLVQVRGDEEAEVAIMGATKPNEKPEWRLYFTLRCLNGHPRLRVHPERPLLVQEQPRPERHTIFAHDKKNQRYRRFLEQQRQGRATSSTPSPRTPNGDLVFMYNRSVPDCVINCVLEDEAEKTDQFKWIWPMWSIKGIPGTVMRSPEWPASRPLKPEPGRNMETMFFELEKMSAM</sequence>
<reference evidence="2" key="1">
    <citation type="submission" date="2023-06" db="EMBL/GenBank/DDBJ databases">
        <title>Genome-scale phylogeny and comparative genomics of the fungal order Sordariales.</title>
        <authorList>
            <consortium name="Lawrence Berkeley National Laboratory"/>
            <person name="Hensen N."/>
            <person name="Bonometti L."/>
            <person name="Westerberg I."/>
            <person name="Brannstrom I.O."/>
            <person name="Guillou S."/>
            <person name="Cros-Aarteil S."/>
            <person name="Calhoun S."/>
            <person name="Haridas S."/>
            <person name="Kuo A."/>
            <person name="Mondo S."/>
            <person name="Pangilinan J."/>
            <person name="Riley R."/>
            <person name="Labutti K."/>
            <person name="Andreopoulos B."/>
            <person name="Lipzen A."/>
            <person name="Chen C."/>
            <person name="Yanf M."/>
            <person name="Daum C."/>
            <person name="Ng V."/>
            <person name="Clum A."/>
            <person name="Steindorff A."/>
            <person name="Ohm R."/>
            <person name="Martin F."/>
            <person name="Silar P."/>
            <person name="Natvig D."/>
            <person name="Lalanne C."/>
            <person name="Gautier V."/>
            <person name="Ament-Velasquez S.L."/>
            <person name="Kruys A."/>
            <person name="Hutchinson M.I."/>
            <person name="Powell A.J."/>
            <person name="Barry K."/>
            <person name="Miller A.N."/>
            <person name="Grigoriev I.V."/>
            <person name="Debuchy R."/>
            <person name="Gladieux P."/>
            <person name="Thoren M.H."/>
            <person name="Johannesson H."/>
        </authorList>
    </citation>
    <scope>NUCLEOTIDE SEQUENCE</scope>
    <source>
        <strain evidence="2">CBS 307.81</strain>
    </source>
</reference>